<dbReference type="RefSeq" id="WP_097188494.1">
    <property type="nucleotide sequence ID" value="NZ_OBQK01000007.1"/>
</dbReference>
<dbReference type="Pfam" id="PF14012">
    <property type="entry name" value="DUF4229"/>
    <property type="match status" value="1"/>
</dbReference>
<feature type="compositionally biased region" description="Acidic residues" evidence="1">
    <location>
        <begin position="80"/>
        <end position="91"/>
    </location>
</feature>
<evidence type="ECO:0008006" key="4">
    <source>
        <dbReference type="Google" id="ProtNLM"/>
    </source>
</evidence>
<gene>
    <name evidence="2" type="ORF">SAMN05421879_107155</name>
</gene>
<dbReference type="OrthoDB" id="4871758at2"/>
<proteinExistence type="predicted"/>
<name>A0A285VQP9_9MICO</name>
<dbReference type="InterPro" id="IPR025323">
    <property type="entry name" value="DUF4229"/>
</dbReference>
<feature type="region of interest" description="Disordered" evidence="1">
    <location>
        <begin position="72"/>
        <end position="91"/>
    </location>
</feature>
<organism evidence="2 3">
    <name type="scientific">Ornithinimicrobium cerasi</name>
    <dbReference type="NCBI Taxonomy" id="2248773"/>
    <lineage>
        <taxon>Bacteria</taxon>
        <taxon>Bacillati</taxon>
        <taxon>Actinomycetota</taxon>
        <taxon>Actinomycetes</taxon>
        <taxon>Micrococcales</taxon>
        <taxon>Ornithinimicrobiaceae</taxon>
        <taxon>Ornithinimicrobium</taxon>
    </lineage>
</organism>
<accession>A0A285VQP9</accession>
<evidence type="ECO:0000313" key="2">
    <source>
        <dbReference type="EMBL" id="SOC56382.1"/>
    </source>
</evidence>
<sequence>MIAFRYTVMRLMIFGGFLALLSLLRVPMIWAAVGAALLSMVVSYFLLARDREAIAAGIERRVEDRIARRRAQVDAGRTAEEDEDAEIDGRA</sequence>
<reference evidence="3" key="1">
    <citation type="submission" date="2017-08" db="EMBL/GenBank/DDBJ databases">
        <authorList>
            <person name="Varghese N."/>
            <person name="Submissions S."/>
        </authorList>
    </citation>
    <scope>NUCLEOTIDE SEQUENCE [LARGE SCALE GENOMIC DNA]</scope>
    <source>
        <strain evidence="3">USBA17B2</strain>
    </source>
</reference>
<dbReference type="AlphaFoldDB" id="A0A285VQP9"/>
<evidence type="ECO:0000256" key="1">
    <source>
        <dbReference type="SAM" id="MobiDB-lite"/>
    </source>
</evidence>
<evidence type="ECO:0000313" key="3">
    <source>
        <dbReference type="Proteomes" id="UP000219688"/>
    </source>
</evidence>
<dbReference type="Proteomes" id="UP000219688">
    <property type="component" value="Unassembled WGS sequence"/>
</dbReference>
<dbReference type="EMBL" id="OBQK01000007">
    <property type="protein sequence ID" value="SOC56382.1"/>
    <property type="molecule type" value="Genomic_DNA"/>
</dbReference>
<keyword evidence="3" id="KW-1185">Reference proteome</keyword>
<protein>
    <recommendedName>
        <fullName evidence="4">DUF4229 domain-containing protein</fullName>
    </recommendedName>
</protein>